<dbReference type="Pfam" id="PF10006">
    <property type="entry name" value="DUF2249"/>
    <property type="match status" value="1"/>
</dbReference>
<dbReference type="RefSeq" id="WP_182172824.1">
    <property type="nucleotide sequence ID" value="NZ_CP059676.1"/>
</dbReference>
<evidence type="ECO:0000313" key="2">
    <source>
        <dbReference type="EMBL" id="MBM9432566.1"/>
    </source>
</evidence>
<feature type="domain" description="DUF2249" evidence="1">
    <location>
        <begin position="14"/>
        <end position="82"/>
    </location>
</feature>
<organism evidence="2 3">
    <name type="scientific">Flaviflexus equikiangi</name>
    <dbReference type="NCBI Taxonomy" id="2758573"/>
    <lineage>
        <taxon>Bacteria</taxon>
        <taxon>Bacillati</taxon>
        <taxon>Actinomycetota</taxon>
        <taxon>Actinomycetes</taxon>
        <taxon>Actinomycetales</taxon>
        <taxon>Actinomycetaceae</taxon>
        <taxon>Flaviflexus</taxon>
    </lineage>
</organism>
<dbReference type="InterPro" id="IPR018720">
    <property type="entry name" value="DUF2249"/>
</dbReference>
<protein>
    <submittedName>
        <fullName evidence="2">DUF2249 domain-containing protein</fullName>
    </submittedName>
</protein>
<reference evidence="3" key="1">
    <citation type="submission" date="2021-02" db="EMBL/GenBank/DDBJ databases">
        <title>Leucobacter sp. CX169.</title>
        <authorList>
            <person name="Cheng Y."/>
        </authorList>
    </citation>
    <scope>NUCLEOTIDE SEQUENCE [LARGE SCALE GENOMIC DNA]</scope>
    <source>
        <strain evidence="3">JY899</strain>
    </source>
</reference>
<evidence type="ECO:0000259" key="1">
    <source>
        <dbReference type="Pfam" id="PF10006"/>
    </source>
</evidence>
<proteinExistence type="predicted"/>
<sequence length="84" mass="9000">MACQCNHNNLLEETLDVTTIPHSVRHPAILGAISALPVLGSILLKAPHMPSPLLAEVAALEGSFTHEVVQDGPSEWLVRISREG</sequence>
<gene>
    <name evidence="2" type="ORF">JVW63_02455</name>
</gene>
<dbReference type="EMBL" id="JAFFJS010000001">
    <property type="protein sequence ID" value="MBM9432566.1"/>
    <property type="molecule type" value="Genomic_DNA"/>
</dbReference>
<comment type="caution">
    <text evidence="2">The sequence shown here is derived from an EMBL/GenBank/DDBJ whole genome shotgun (WGS) entry which is preliminary data.</text>
</comment>
<accession>A0ABS2TGA5</accession>
<keyword evidence="3" id="KW-1185">Reference proteome</keyword>
<dbReference type="Proteomes" id="UP000705983">
    <property type="component" value="Unassembled WGS sequence"/>
</dbReference>
<evidence type="ECO:0000313" key="3">
    <source>
        <dbReference type="Proteomes" id="UP000705983"/>
    </source>
</evidence>
<name>A0ABS2TGA5_9ACTO</name>